<keyword evidence="3" id="KW-1185">Reference proteome</keyword>
<dbReference type="InterPro" id="IPR005149">
    <property type="entry name" value="Tscrpt_reg_PadR_N"/>
</dbReference>
<dbReference type="PANTHER" id="PTHR33169">
    <property type="entry name" value="PADR-FAMILY TRANSCRIPTIONAL REGULATOR"/>
    <property type="match status" value="1"/>
</dbReference>
<sequence>MANNDVTKKVPMELICMLILRERDMYGYEMVQEIEARSDGLLSFNLASVYVVLRRLEENGYVTAHSEMSDAVRARLRVYYHLEPGAEAYMEKQMAEYLRTVRGVQNLFQSCEAAYANQKNA</sequence>
<gene>
    <name evidence="2" type="ORF">JQM67_11055</name>
</gene>
<reference evidence="2 3" key="1">
    <citation type="submission" date="2020-12" db="EMBL/GenBank/DDBJ databases">
        <title>Whole genome sequences of gut porcine anaerobes.</title>
        <authorList>
            <person name="Kubasova T."/>
            <person name="Jahodarova E."/>
            <person name="Rychlik I."/>
        </authorList>
    </citation>
    <scope>NUCLEOTIDE SEQUENCE [LARGE SCALE GENOMIC DNA]</scope>
    <source>
        <strain evidence="2 3">An867</strain>
    </source>
</reference>
<feature type="domain" description="Transcription regulator PadR N-terminal" evidence="1">
    <location>
        <begin position="19"/>
        <end position="85"/>
    </location>
</feature>
<organism evidence="2 3">
    <name type="scientific">Anaeromassilibacillus senegalensis</name>
    <dbReference type="NCBI Taxonomy" id="1673717"/>
    <lineage>
        <taxon>Bacteria</taxon>
        <taxon>Bacillati</taxon>
        <taxon>Bacillota</taxon>
        <taxon>Clostridia</taxon>
        <taxon>Eubacteriales</taxon>
        <taxon>Acutalibacteraceae</taxon>
        <taxon>Anaeromassilibacillus</taxon>
    </lineage>
</organism>
<dbReference type="EMBL" id="JAFBIT010000003">
    <property type="protein sequence ID" value="MCF2653138.1"/>
    <property type="molecule type" value="Genomic_DNA"/>
</dbReference>
<dbReference type="InterPro" id="IPR036388">
    <property type="entry name" value="WH-like_DNA-bd_sf"/>
</dbReference>
<evidence type="ECO:0000313" key="2">
    <source>
        <dbReference type="EMBL" id="MCF2653138.1"/>
    </source>
</evidence>
<name>A0ABS9CR88_9FIRM</name>
<dbReference type="Proteomes" id="UP001299220">
    <property type="component" value="Unassembled WGS sequence"/>
</dbReference>
<dbReference type="Gene3D" id="1.10.10.10">
    <property type="entry name" value="Winged helix-like DNA-binding domain superfamily/Winged helix DNA-binding domain"/>
    <property type="match status" value="1"/>
</dbReference>
<proteinExistence type="predicted"/>
<evidence type="ECO:0000313" key="3">
    <source>
        <dbReference type="Proteomes" id="UP001299220"/>
    </source>
</evidence>
<evidence type="ECO:0000259" key="1">
    <source>
        <dbReference type="Pfam" id="PF03551"/>
    </source>
</evidence>
<dbReference type="SUPFAM" id="SSF46785">
    <property type="entry name" value="Winged helix' DNA-binding domain"/>
    <property type="match status" value="1"/>
</dbReference>
<comment type="caution">
    <text evidence="2">The sequence shown here is derived from an EMBL/GenBank/DDBJ whole genome shotgun (WGS) entry which is preliminary data.</text>
</comment>
<dbReference type="RefSeq" id="WP_235324159.1">
    <property type="nucleotide sequence ID" value="NZ_JAFBIT010000003.1"/>
</dbReference>
<dbReference type="Pfam" id="PF03551">
    <property type="entry name" value="PadR"/>
    <property type="match status" value="1"/>
</dbReference>
<protein>
    <submittedName>
        <fullName evidence="2">Helix-turn-helix transcriptional regulator</fullName>
    </submittedName>
</protein>
<dbReference type="InterPro" id="IPR052509">
    <property type="entry name" value="Metal_resp_DNA-bind_regulator"/>
</dbReference>
<dbReference type="PANTHER" id="PTHR33169:SF14">
    <property type="entry name" value="TRANSCRIPTIONAL REGULATOR RV3488"/>
    <property type="match status" value="1"/>
</dbReference>
<dbReference type="InterPro" id="IPR036390">
    <property type="entry name" value="WH_DNA-bd_sf"/>
</dbReference>
<accession>A0ABS9CR88</accession>